<proteinExistence type="predicted"/>
<accession>A0A4U9UVU9</accession>
<dbReference type="EMBL" id="CABEEZ010000085">
    <property type="protein sequence ID" value="VTR36429.1"/>
    <property type="molecule type" value="Genomic_DNA"/>
</dbReference>
<feature type="region of interest" description="Disordered" evidence="1">
    <location>
        <begin position="109"/>
        <end position="171"/>
    </location>
</feature>
<evidence type="ECO:0000313" key="2">
    <source>
        <dbReference type="EMBL" id="VTR36429.1"/>
    </source>
</evidence>
<protein>
    <submittedName>
        <fullName evidence="2">Uncharacterized protein</fullName>
    </submittedName>
</protein>
<name>A0A4U9UVU9_SERFO</name>
<evidence type="ECO:0000256" key="1">
    <source>
        <dbReference type="SAM" id="MobiDB-lite"/>
    </source>
</evidence>
<feature type="compositionally biased region" description="Basic and acidic residues" evidence="1">
    <location>
        <begin position="136"/>
        <end position="148"/>
    </location>
</feature>
<organism evidence="2">
    <name type="scientific">Serratia fonticola</name>
    <dbReference type="NCBI Taxonomy" id="47917"/>
    <lineage>
        <taxon>Bacteria</taxon>
        <taxon>Pseudomonadati</taxon>
        <taxon>Pseudomonadota</taxon>
        <taxon>Gammaproteobacteria</taxon>
        <taxon>Enterobacterales</taxon>
        <taxon>Yersiniaceae</taxon>
        <taxon>Serratia</taxon>
    </lineage>
</organism>
<sequence length="205" mass="22027">MSSSGGDLPFFINNHFSPNISIDGLQLRESQGTEKLANPSSTVSPDSASQATIADLLQAVRNLQNTVNQLKSQNLSSEVIEPTQKSQQGSFGSLSAVVADSVDTVDNHMGDENEKINSPSVFANTDSTKEQNSGNDVHKPVHRYKADEGYGVNVDPRSQTPAKLESQEPEFKWPKVSPTTTFVGSVGSARVWIPLTIAVVVLMKG</sequence>
<feature type="compositionally biased region" description="Polar residues" evidence="1">
    <location>
        <begin position="116"/>
        <end position="135"/>
    </location>
</feature>
<gene>
    <name evidence="2" type="ORF">NCTC12965_03928</name>
</gene>
<reference evidence="2" key="1">
    <citation type="submission" date="2019-05" db="EMBL/GenBank/DDBJ databases">
        <authorList>
            <consortium name="Pathogen Informatics"/>
        </authorList>
    </citation>
    <scope>NUCLEOTIDE SEQUENCE [LARGE SCALE GENOMIC DNA]</scope>
    <source>
        <strain evidence="2">NCTC12965</strain>
    </source>
</reference>
<dbReference type="AlphaFoldDB" id="A0A4U9UVU9"/>